<keyword evidence="2" id="KW-0812">Transmembrane</keyword>
<dbReference type="RefSeq" id="WP_324620109.1">
    <property type="nucleotide sequence ID" value="NZ_JAYKOT010000003.1"/>
</dbReference>
<name>A0AAW9MV77_9FIRM</name>
<feature type="compositionally biased region" description="Polar residues" evidence="1">
    <location>
        <begin position="480"/>
        <end position="491"/>
    </location>
</feature>
<dbReference type="AlphaFoldDB" id="A0AAW9MV77"/>
<evidence type="ECO:0000313" key="6">
    <source>
        <dbReference type="Proteomes" id="UP001357733"/>
    </source>
</evidence>
<comment type="caution">
    <text evidence="5">The sequence shown here is derived from an EMBL/GenBank/DDBJ whole genome shotgun (WGS) entry which is preliminary data.</text>
</comment>
<keyword evidence="6" id="KW-1185">Reference proteome</keyword>
<evidence type="ECO:0000256" key="2">
    <source>
        <dbReference type="SAM" id="Phobius"/>
    </source>
</evidence>
<organism evidence="5 6">
    <name type="scientific">Citroniella saccharovorans</name>
    <dbReference type="NCBI Taxonomy" id="2053367"/>
    <lineage>
        <taxon>Bacteria</taxon>
        <taxon>Bacillati</taxon>
        <taxon>Bacillota</taxon>
        <taxon>Tissierellia</taxon>
        <taxon>Tissierellales</taxon>
        <taxon>Peptoniphilaceae</taxon>
        <taxon>Citroniella</taxon>
    </lineage>
</organism>
<evidence type="ECO:0000259" key="3">
    <source>
        <dbReference type="Pfam" id="PF12773"/>
    </source>
</evidence>
<dbReference type="Proteomes" id="UP001357733">
    <property type="component" value="Unassembled WGS sequence"/>
</dbReference>
<dbReference type="InterPro" id="IPR054529">
    <property type="entry name" value="TcaA_2nd"/>
</dbReference>
<dbReference type="InterPro" id="IPR025874">
    <property type="entry name" value="DZR"/>
</dbReference>
<keyword evidence="2" id="KW-0472">Membrane</keyword>
<reference evidence="5 6" key="1">
    <citation type="submission" date="2024-01" db="EMBL/GenBank/DDBJ databases">
        <title>Complete genome sequence of Citroniella saccharovorans strain M6.X9, isolated from human fecal sample.</title>
        <authorList>
            <person name="Cheng G."/>
            <person name="Westerholm M."/>
            <person name="Schnurer A."/>
        </authorList>
    </citation>
    <scope>NUCLEOTIDE SEQUENCE [LARGE SCALE GENOMIC DNA]</scope>
    <source>
        <strain evidence="5 6">DSM 29873</strain>
    </source>
</reference>
<feature type="region of interest" description="Disordered" evidence="1">
    <location>
        <begin position="480"/>
        <end position="504"/>
    </location>
</feature>
<feature type="transmembrane region" description="Helical" evidence="2">
    <location>
        <begin position="292"/>
        <end position="310"/>
    </location>
</feature>
<feature type="domain" description="TcaA second" evidence="4">
    <location>
        <begin position="317"/>
        <end position="412"/>
    </location>
</feature>
<feature type="compositionally biased region" description="Basic and acidic residues" evidence="1">
    <location>
        <begin position="60"/>
        <end position="81"/>
    </location>
</feature>
<feature type="region of interest" description="Disordered" evidence="1">
    <location>
        <begin position="238"/>
        <end position="264"/>
    </location>
</feature>
<feature type="compositionally biased region" description="Basic and acidic residues" evidence="1">
    <location>
        <begin position="254"/>
        <end position="264"/>
    </location>
</feature>
<evidence type="ECO:0000259" key="4">
    <source>
        <dbReference type="Pfam" id="PF22813"/>
    </source>
</evidence>
<keyword evidence="2" id="KW-1133">Transmembrane helix</keyword>
<dbReference type="Pfam" id="PF22813">
    <property type="entry name" value="TcaA_2nd"/>
    <property type="match status" value="1"/>
</dbReference>
<gene>
    <name evidence="5" type="ORF">VLK81_08035</name>
</gene>
<accession>A0AAW9MV77</accession>
<dbReference type="Pfam" id="PF12773">
    <property type="entry name" value="DZR"/>
    <property type="match status" value="1"/>
</dbReference>
<feature type="domain" description="DZANK-type" evidence="3">
    <location>
        <begin position="3"/>
        <end position="50"/>
    </location>
</feature>
<evidence type="ECO:0000313" key="5">
    <source>
        <dbReference type="EMBL" id="MEB3429955.1"/>
    </source>
</evidence>
<feature type="region of interest" description="Disordered" evidence="1">
    <location>
        <begin position="54"/>
        <end position="81"/>
    </location>
</feature>
<protein>
    <submittedName>
        <fullName evidence="5">Zinc-ribbon domain-containing protein</fullName>
    </submittedName>
</protein>
<proteinExistence type="predicted"/>
<sequence>MKCSNCNKEINKEDKFCKFCGAKNELRDALICPSCGYHYKAEDKFCKKCGTKLPETGLSTKEESKEEKKPPIQNEEFDKEKFDYSKPYSELYNENLDEKTEQKKGKSFFKSLFFGSDEELEGEGLITEDKKESIKKGKDSLKKQKSESNNKKALENDETAFLPDLSAYEEDFESRHILSEDKKNQINNSKNINDTFNHVEDVVEESVDIEDTSSKLYDKDELFNEDNEKFEQRKVIKTKKAAKNQNKKSNYSLNEKESENEKETNNKHFVKNLFSDSSDSDGEESSSILNKLLIPILTFLAVISILFATFSSVSNKKRVITNFESAIQSEKIADMEKLLVKSGEDSKIEDGEILAFKSLLNKDQIYRSNVVGALKEDSNKLTIDKSYKSTRPYRLENVGKQFIFFDKYRVVVDPVNILFTNFDGYKIGDKQLSANLKLLPGIYSFEGNGKKGTLSLSSLSPLYKDGTLSLDFNSVEFDNSTDVSETSSNTNKPDKPTAESTDTEGIEYIITSSDTSSIVYIDGQSSGLTIDDFNKIERKNIKADTKIKIGKEIDGKVYFSQEVLVGDNKEQNLEIVKDDQNNKPEMDQVMGLINKMLVEDEAARNSMSMDGFTTIIEPEISTTRGIINNGIESGLHYFRQYKYVKYDGDTFKVSANEDGTKTARIVGVLSYIASEYPEGGSVEDGYEPQVFEQVTGFNLTYLPEDGKWYVNSWGFAEDQINYNNLLEKVFN</sequence>
<feature type="region of interest" description="Disordered" evidence="1">
    <location>
        <begin position="130"/>
        <end position="157"/>
    </location>
</feature>
<evidence type="ECO:0000256" key="1">
    <source>
        <dbReference type="SAM" id="MobiDB-lite"/>
    </source>
</evidence>
<feature type="compositionally biased region" description="Basic and acidic residues" evidence="1">
    <location>
        <begin position="130"/>
        <end position="155"/>
    </location>
</feature>
<dbReference type="EMBL" id="JAYKOT010000003">
    <property type="protein sequence ID" value="MEB3429955.1"/>
    <property type="molecule type" value="Genomic_DNA"/>
</dbReference>